<evidence type="ECO:0000256" key="2">
    <source>
        <dbReference type="SAM" id="SignalP"/>
    </source>
</evidence>
<comment type="caution">
    <text evidence="3">The sequence shown here is derived from an EMBL/GenBank/DDBJ whole genome shotgun (WGS) entry which is preliminary data.</text>
</comment>
<organism evidence="3 4">
    <name type="scientific">Candidatus Ventrousia excrementavium</name>
    <dbReference type="NCBI Taxonomy" id="2840961"/>
    <lineage>
        <taxon>Bacteria</taxon>
        <taxon>Bacillati</taxon>
        <taxon>Bacillota</taxon>
        <taxon>Clostridia</taxon>
        <taxon>Eubacteriales</taxon>
        <taxon>Clostridiaceae</taxon>
        <taxon>Clostridiaceae incertae sedis</taxon>
        <taxon>Candidatus Ventrousia</taxon>
    </lineage>
</organism>
<sequence length="388" mass="43108">MKRAAALLLVCLIFISLPGSLAAVAPTVIFTAINDAVQSLSADTMPVRVGGQVYVPYTTLSRLSPISVYYNVREQRVLVYNFDYTLNFDLANSITYDESGVVYSYNAVRRSGTIFVPISLVCQKFGFSYSHITVPPYGSVIRINTEAPILTDSEFVDRYLSRMEQVYDTYVESLAPEPSDPDTPEEPAEPSQQDEPEPVAVSLAFEGPLTAETESILDSLENAGEQAAFFISGDVNEWRSTLRRILGEGHTIGLYAPGEYASVDELLSALRAQNDALCEVLHTRARLVWMPGSRSLTQEQRDALIGAGYRLWEDNLDPRADERSAYSVRANVRTILQSMERNAVVRLLSNEASAEALPGILSDLSRTRHDIQVIREWHTPVNSAQEMR</sequence>
<dbReference type="InterPro" id="IPR011330">
    <property type="entry name" value="Glyco_hydro/deAcase_b/a-brl"/>
</dbReference>
<reference evidence="3" key="1">
    <citation type="submission" date="2020-10" db="EMBL/GenBank/DDBJ databases">
        <authorList>
            <person name="Gilroy R."/>
        </authorList>
    </citation>
    <scope>NUCLEOTIDE SEQUENCE</scope>
    <source>
        <strain evidence="3">CHK191-8634</strain>
    </source>
</reference>
<evidence type="ECO:0008006" key="5">
    <source>
        <dbReference type="Google" id="ProtNLM"/>
    </source>
</evidence>
<dbReference type="EMBL" id="DVMR01000058">
    <property type="protein sequence ID" value="HIU44190.1"/>
    <property type="molecule type" value="Genomic_DNA"/>
</dbReference>
<feature type="signal peptide" evidence="2">
    <location>
        <begin position="1"/>
        <end position="22"/>
    </location>
</feature>
<protein>
    <recommendedName>
        <fullName evidence="5">NodB homology domain-containing protein</fullName>
    </recommendedName>
</protein>
<feature type="chain" id="PRO_5038679689" description="NodB homology domain-containing protein" evidence="2">
    <location>
        <begin position="23"/>
        <end position="388"/>
    </location>
</feature>
<dbReference type="GO" id="GO:0005975">
    <property type="term" value="P:carbohydrate metabolic process"/>
    <property type="evidence" value="ECO:0007669"/>
    <property type="project" value="InterPro"/>
</dbReference>
<evidence type="ECO:0000313" key="3">
    <source>
        <dbReference type="EMBL" id="HIU44190.1"/>
    </source>
</evidence>
<dbReference type="SUPFAM" id="SSF88713">
    <property type="entry name" value="Glycoside hydrolase/deacetylase"/>
    <property type="match status" value="1"/>
</dbReference>
<evidence type="ECO:0000256" key="1">
    <source>
        <dbReference type="SAM" id="MobiDB-lite"/>
    </source>
</evidence>
<feature type="compositionally biased region" description="Acidic residues" evidence="1">
    <location>
        <begin position="179"/>
        <end position="197"/>
    </location>
</feature>
<accession>A0A9D1IW20</accession>
<dbReference type="AlphaFoldDB" id="A0A9D1IW20"/>
<reference evidence="3" key="2">
    <citation type="journal article" date="2021" name="PeerJ">
        <title>Extensive microbial diversity within the chicken gut microbiome revealed by metagenomics and culture.</title>
        <authorList>
            <person name="Gilroy R."/>
            <person name="Ravi A."/>
            <person name="Getino M."/>
            <person name="Pursley I."/>
            <person name="Horton D.L."/>
            <person name="Alikhan N.F."/>
            <person name="Baker D."/>
            <person name="Gharbi K."/>
            <person name="Hall N."/>
            <person name="Watson M."/>
            <person name="Adriaenssens E.M."/>
            <person name="Foster-Nyarko E."/>
            <person name="Jarju S."/>
            <person name="Secka A."/>
            <person name="Antonio M."/>
            <person name="Oren A."/>
            <person name="Chaudhuri R.R."/>
            <person name="La Ragione R."/>
            <person name="Hildebrand F."/>
            <person name="Pallen M.J."/>
        </authorList>
    </citation>
    <scope>NUCLEOTIDE SEQUENCE</scope>
    <source>
        <strain evidence="3">CHK191-8634</strain>
    </source>
</reference>
<name>A0A9D1IW20_9CLOT</name>
<feature type="region of interest" description="Disordered" evidence="1">
    <location>
        <begin position="174"/>
        <end position="197"/>
    </location>
</feature>
<evidence type="ECO:0000313" key="4">
    <source>
        <dbReference type="Proteomes" id="UP000824073"/>
    </source>
</evidence>
<dbReference type="Gene3D" id="3.20.20.370">
    <property type="entry name" value="Glycoside hydrolase/deacetylase"/>
    <property type="match status" value="1"/>
</dbReference>
<proteinExistence type="predicted"/>
<dbReference type="Proteomes" id="UP000824073">
    <property type="component" value="Unassembled WGS sequence"/>
</dbReference>
<keyword evidence="2" id="KW-0732">Signal</keyword>
<gene>
    <name evidence="3" type="ORF">IAB67_07845</name>
</gene>